<keyword evidence="1" id="KW-0175">Coiled coil</keyword>
<reference evidence="2 3" key="1">
    <citation type="journal article" date="2018" name="Nat. Ecol. Evol.">
        <title>Pezizomycetes genomes reveal the molecular basis of ectomycorrhizal truffle lifestyle.</title>
        <authorList>
            <person name="Murat C."/>
            <person name="Payen T."/>
            <person name="Noel B."/>
            <person name="Kuo A."/>
            <person name="Morin E."/>
            <person name="Chen J."/>
            <person name="Kohler A."/>
            <person name="Krizsan K."/>
            <person name="Balestrini R."/>
            <person name="Da Silva C."/>
            <person name="Montanini B."/>
            <person name="Hainaut M."/>
            <person name="Levati E."/>
            <person name="Barry K.W."/>
            <person name="Belfiori B."/>
            <person name="Cichocki N."/>
            <person name="Clum A."/>
            <person name="Dockter R.B."/>
            <person name="Fauchery L."/>
            <person name="Guy J."/>
            <person name="Iotti M."/>
            <person name="Le Tacon F."/>
            <person name="Lindquist E.A."/>
            <person name="Lipzen A."/>
            <person name="Malagnac F."/>
            <person name="Mello A."/>
            <person name="Molinier V."/>
            <person name="Miyauchi S."/>
            <person name="Poulain J."/>
            <person name="Riccioni C."/>
            <person name="Rubini A."/>
            <person name="Sitrit Y."/>
            <person name="Splivallo R."/>
            <person name="Traeger S."/>
            <person name="Wang M."/>
            <person name="Zifcakova L."/>
            <person name="Wipf D."/>
            <person name="Zambonelli A."/>
            <person name="Paolocci F."/>
            <person name="Nowrousian M."/>
            <person name="Ottonello S."/>
            <person name="Baldrian P."/>
            <person name="Spatafora J.W."/>
            <person name="Henrissat B."/>
            <person name="Nagy L.G."/>
            <person name="Aury J.M."/>
            <person name="Wincker P."/>
            <person name="Grigoriev I.V."/>
            <person name="Bonfante P."/>
            <person name="Martin F.M."/>
        </authorList>
    </citation>
    <scope>NUCLEOTIDE SEQUENCE [LARGE SCALE GENOMIC DNA]</scope>
    <source>
        <strain evidence="2 3">RN42</strain>
    </source>
</reference>
<dbReference type="EMBL" id="ML119661">
    <property type="protein sequence ID" value="RPA83996.1"/>
    <property type="molecule type" value="Genomic_DNA"/>
</dbReference>
<evidence type="ECO:0000313" key="2">
    <source>
        <dbReference type="EMBL" id="RPA83996.1"/>
    </source>
</evidence>
<keyword evidence="3" id="KW-1185">Reference proteome</keyword>
<dbReference type="AlphaFoldDB" id="A0A3N4IEI1"/>
<gene>
    <name evidence="2" type="ORF">BJ508DRAFT_413029</name>
</gene>
<dbReference type="OrthoDB" id="5326588at2759"/>
<dbReference type="Proteomes" id="UP000275078">
    <property type="component" value="Unassembled WGS sequence"/>
</dbReference>
<evidence type="ECO:0000313" key="3">
    <source>
        <dbReference type="Proteomes" id="UP000275078"/>
    </source>
</evidence>
<evidence type="ECO:0000256" key="1">
    <source>
        <dbReference type="SAM" id="Coils"/>
    </source>
</evidence>
<sequence length="1186" mass="136394">MAVEHPDSSENRDCPPSTLCTAIPFAGGPHCTKPAILPYDNPIFCQQHSSTCQKLYLAYKHRHQIYEQLLLEENRPKCLPKVGLETIDWAAFDKVDDLAEIRTYLRELYRLLDRCIIGRQIHHDHFFHDTSDYGHELFLAKLKEQRTLIEKALGRLEVRALELKHQHDAWFGWIKTIEEQEDRCKKARKEKMERERKLWQQHQEAVDKVKAEEDAVRAELVERETVWDPVEEVIKEQRGGYVMLIKLLLQRDPGSLIGSMDGINRASELGRTTEGKVARIEKSVKDCLEHAEMVSKKFGRLESGKSELACIGAIRMLVSLENGAITWTLEETDDRLSQIYQALNDFFFRDRAGFSYSPDDTAKGLSKMKADFKAVQEHVFLRLIAKNPTLINAAIDKSTIEEFLDDAENVKNMDLRDLALRLAAPDLMVVRNACADFASTATHGCSEKVVDASEDAKIKLCGKWIYQSSVTASLSRIGWLHLVLSTGIPLRRAYELCTTWQELRRLDFLVLQNYFAGVPNDTWNVRQVSLGVQNLRRLGFLLLWPDSMSNFYSKRTEGRPEVEYRNVLHGIMGRDDEATRRFIYMLRSFPASYYVWIRDAQTGKCLYSSLADEDSCSDAKWLIRSLNCKAKHKKEKEAEVVMDDTFITQLKRDRDWTTNKLLKDHVEIVIWDRNTASQRPLDQLILSLVSHLNKANRFRDPLVAYEQDLEVYRRCFEEEELGLDPLAAGKLEKIQELKDTISAYRQNIEPWALSEPTYYTALDAKIDQKLHPFDNDPIWGTAENFEMQINSETMHRALAELGPNASPFDLFQYFSRQQAASHIIPETSIPETTPDFEQTPNQSFWCIVHGQERYLLKWAEAVARYFVVRLAPADGRKFDERDLKDAYARKYIVRVMAGIEEDPLIEGIGLKLWQIATLRDNVARGRSYPDRRRTTPTDEIYRQWDAFKAEYGLDGNDKQVTAQLPDDFVQEILLTVTKLWKEGAISPTDILHPSFAPFAAVDKESYIGLKTYLDYRSLSTSNALALPENTAHPNLETQLTALTASLPPTARFSLLKLKSGELHFPIPLPPSKTRDRLIFADPLGRRWKWNYYPKDLPGTEQMMERRLEAAIGIEGNDGRTLKEVARVRGDTVLVWGGMVMECVKNTMRVVERVEMLGESYAVDWGRSFVGVEREVLEGLGERWWGD</sequence>
<name>A0A3N4IEI1_ASCIM</name>
<feature type="coiled-coil region" evidence="1">
    <location>
        <begin position="139"/>
        <end position="197"/>
    </location>
</feature>
<proteinExistence type="predicted"/>
<organism evidence="2 3">
    <name type="scientific">Ascobolus immersus RN42</name>
    <dbReference type="NCBI Taxonomy" id="1160509"/>
    <lineage>
        <taxon>Eukaryota</taxon>
        <taxon>Fungi</taxon>
        <taxon>Dikarya</taxon>
        <taxon>Ascomycota</taxon>
        <taxon>Pezizomycotina</taxon>
        <taxon>Pezizomycetes</taxon>
        <taxon>Pezizales</taxon>
        <taxon>Ascobolaceae</taxon>
        <taxon>Ascobolus</taxon>
    </lineage>
</organism>
<accession>A0A3N4IEI1</accession>
<protein>
    <submittedName>
        <fullName evidence="2">Uncharacterized protein</fullName>
    </submittedName>
</protein>
<dbReference type="STRING" id="1160509.A0A3N4IEI1"/>